<evidence type="ECO:0000256" key="1">
    <source>
        <dbReference type="SAM" id="MobiDB-lite"/>
    </source>
</evidence>
<dbReference type="AlphaFoldDB" id="R7T9H2"/>
<dbReference type="EnsemblMetazoa" id="CapteT210560">
    <property type="protein sequence ID" value="CapteP210560"/>
    <property type="gene ID" value="CapteG210560"/>
</dbReference>
<keyword evidence="4" id="KW-1185">Reference proteome</keyword>
<name>R7T9H2_CAPTE</name>
<reference evidence="2 4" key="2">
    <citation type="journal article" date="2013" name="Nature">
        <title>Insights into bilaterian evolution from three spiralian genomes.</title>
        <authorList>
            <person name="Simakov O."/>
            <person name="Marletaz F."/>
            <person name="Cho S.J."/>
            <person name="Edsinger-Gonzales E."/>
            <person name="Havlak P."/>
            <person name="Hellsten U."/>
            <person name="Kuo D.H."/>
            <person name="Larsson T."/>
            <person name="Lv J."/>
            <person name="Arendt D."/>
            <person name="Savage R."/>
            <person name="Osoegawa K."/>
            <person name="de Jong P."/>
            <person name="Grimwood J."/>
            <person name="Chapman J.A."/>
            <person name="Shapiro H."/>
            <person name="Aerts A."/>
            <person name="Otillar R.P."/>
            <person name="Terry A.Y."/>
            <person name="Boore J.L."/>
            <person name="Grigoriev I.V."/>
            <person name="Lindberg D.R."/>
            <person name="Seaver E.C."/>
            <person name="Weisblat D.A."/>
            <person name="Putnam N.H."/>
            <person name="Rokhsar D.S."/>
        </authorList>
    </citation>
    <scope>NUCLEOTIDE SEQUENCE</scope>
    <source>
        <strain evidence="2 4">I ESC-2004</strain>
    </source>
</reference>
<evidence type="ECO:0000313" key="3">
    <source>
        <dbReference type="EnsemblMetazoa" id="CapteP210560"/>
    </source>
</evidence>
<protein>
    <submittedName>
        <fullName evidence="2 3">Uncharacterized protein</fullName>
    </submittedName>
</protein>
<proteinExistence type="predicted"/>
<dbReference type="OrthoDB" id="6149712at2759"/>
<dbReference type="EMBL" id="KB310978">
    <property type="protein sequence ID" value="ELT90334.1"/>
    <property type="molecule type" value="Genomic_DNA"/>
</dbReference>
<organism evidence="2">
    <name type="scientific">Capitella teleta</name>
    <name type="common">Polychaete worm</name>
    <dbReference type="NCBI Taxonomy" id="283909"/>
    <lineage>
        <taxon>Eukaryota</taxon>
        <taxon>Metazoa</taxon>
        <taxon>Spiralia</taxon>
        <taxon>Lophotrochozoa</taxon>
        <taxon>Annelida</taxon>
        <taxon>Polychaeta</taxon>
        <taxon>Sedentaria</taxon>
        <taxon>Scolecida</taxon>
        <taxon>Capitellidae</taxon>
        <taxon>Capitella</taxon>
    </lineage>
</organism>
<dbReference type="Proteomes" id="UP000014760">
    <property type="component" value="Unassembled WGS sequence"/>
</dbReference>
<gene>
    <name evidence="2" type="ORF">CAPTEDRAFT_210560</name>
</gene>
<evidence type="ECO:0000313" key="2">
    <source>
        <dbReference type="EMBL" id="ELT90334.1"/>
    </source>
</evidence>
<reference evidence="3" key="3">
    <citation type="submission" date="2015-06" db="UniProtKB">
        <authorList>
            <consortium name="EnsemblMetazoa"/>
        </authorList>
    </citation>
    <scope>IDENTIFICATION</scope>
</reference>
<sequence>MKRWQGKSPEKANKEVEDESAGQPTPPQQPPPPPPHEEEGQQQSRSGLVDDEDDGGGVQLTADEMIRVPQGDRYKVFAHPCQLLIAGATKSGMTLLMKILAQKEIMFDPVPRDVYWIYTMRSSVAGVPESLPFVRLRNGVPTEDMVRAITKEGIFKMVILDDMQDVFENKNQTKMLMDILTKVSHHSNLPIFFIVQNLYNENMGKGWGTKF</sequence>
<evidence type="ECO:0000313" key="4">
    <source>
        <dbReference type="Proteomes" id="UP000014760"/>
    </source>
</evidence>
<accession>R7T9H2</accession>
<reference evidence="4" key="1">
    <citation type="submission" date="2012-12" db="EMBL/GenBank/DDBJ databases">
        <authorList>
            <person name="Hellsten U."/>
            <person name="Grimwood J."/>
            <person name="Chapman J.A."/>
            <person name="Shapiro H."/>
            <person name="Aerts A."/>
            <person name="Otillar R.P."/>
            <person name="Terry A.Y."/>
            <person name="Boore J.L."/>
            <person name="Simakov O."/>
            <person name="Marletaz F."/>
            <person name="Cho S.-J."/>
            <person name="Edsinger-Gonzales E."/>
            <person name="Havlak P."/>
            <person name="Kuo D.-H."/>
            <person name="Larsson T."/>
            <person name="Lv J."/>
            <person name="Arendt D."/>
            <person name="Savage R."/>
            <person name="Osoegawa K."/>
            <person name="de Jong P."/>
            <person name="Lindberg D.R."/>
            <person name="Seaver E.C."/>
            <person name="Weisblat D.A."/>
            <person name="Putnam N.H."/>
            <person name="Grigoriev I.V."/>
            <person name="Rokhsar D.S."/>
        </authorList>
    </citation>
    <scope>NUCLEOTIDE SEQUENCE</scope>
    <source>
        <strain evidence="4">I ESC-2004</strain>
    </source>
</reference>
<dbReference type="EMBL" id="AMQN01014451">
    <property type="status" value="NOT_ANNOTATED_CDS"/>
    <property type="molecule type" value="Genomic_DNA"/>
</dbReference>
<dbReference type="HOGENOM" id="CLU_1305913_0_0_1"/>
<feature type="region of interest" description="Disordered" evidence="1">
    <location>
        <begin position="1"/>
        <end position="57"/>
    </location>
</feature>
<feature type="compositionally biased region" description="Pro residues" evidence="1">
    <location>
        <begin position="24"/>
        <end position="34"/>
    </location>
</feature>
<dbReference type="EMBL" id="AMQN01014452">
    <property type="status" value="NOT_ANNOTATED_CDS"/>
    <property type="molecule type" value="Genomic_DNA"/>
</dbReference>